<feature type="domain" description="Methyltransferase type 11" evidence="5">
    <location>
        <begin position="61"/>
        <end position="155"/>
    </location>
</feature>
<protein>
    <recommendedName>
        <fullName evidence="4">tRNA 5-carboxymethoxyuridine methyltransferase</fullName>
        <ecNumber evidence="4">2.1.1.-</ecNumber>
    </recommendedName>
    <alternativeName>
        <fullName evidence="4">cmo5U methyltransferase</fullName>
    </alternativeName>
</protein>
<comment type="caution">
    <text evidence="6">The sequence shown here is derived from an EMBL/GenBank/DDBJ whole genome shotgun (WGS) entry which is preliminary data.</text>
</comment>
<feature type="binding site" evidence="4">
    <location>
        <position position="128"/>
    </location>
    <ligand>
        <name>S-adenosyl-L-methionine</name>
        <dbReference type="ChEBI" id="CHEBI:59789"/>
    </ligand>
</feature>
<evidence type="ECO:0000256" key="4">
    <source>
        <dbReference type="HAMAP-Rule" id="MF_02057"/>
    </source>
</evidence>
<dbReference type="InterPro" id="IPR033664">
    <property type="entry name" value="Cmo5U_methylTrfase"/>
</dbReference>
<sequence length="266" mass="29974">MPKQAVDADRNFDDLADRFDRNIYGGLKGQIRLAILNRDFSDYLPIAPYVPLTPDKTLSILDAGGGQGQFSIPLAAAGHELTLCDLSQKMLGKARARASEMGLQNVLLKHSSIQSLQIKTQFDLVLCHAVLEWVVEPKAVLLHLWQMVKPGGHVSIIFYNHHSLVYKNLLRTNYKKVLADDYSAFAGSLTPINPLRPEQVLNWCEQLEANLLCHSGIRVFHDYILDAANRQKSPEQVMSLELSLSRQPPFRDLGRYVHLLLEKTHV</sequence>
<dbReference type="SUPFAM" id="SSF53335">
    <property type="entry name" value="S-adenosyl-L-methionine-dependent methyltransferases"/>
    <property type="match status" value="1"/>
</dbReference>
<gene>
    <name evidence="4" type="primary">cmoM</name>
    <name evidence="6" type="ORF">SCD92_08440</name>
</gene>
<dbReference type="EC" id="2.1.1.-" evidence="4"/>
<comment type="catalytic activity">
    <reaction evidence="4">
        <text>5-carboxymethoxyuridine(34) in tRNA + S-adenosyl-L-methionine = 5-methoxycarbonylmethoxyuridine(34) in tRNA + S-adenosyl-L-homocysteine</text>
        <dbReference type="Rhea" id="RHEA:54080"/>
        <dbReference type="Rhea" id="RHEA-COMP:13383"/>
        <dbReference type="Rhea" id="RHEA-COMP:13781"/>
        <dbReference type="ChEBI" id="CHEBI:57856"/>
        <dbReference type="ChEBI" id="CHEBI:59789"/>
        <dbReference type="ChEBI" id="CHEBI:136879"/>
        <dbReference type="ChEBI" id="CHEBI:138053"/>
    </reaction>
</comment>
<comment type="function">
    <text evidence="4">Catalyzes the methylation of 5-carboxymethoxyuridine (cmo5U) to form 5-methoxycarbonylmethoxyuridine (mcmo5U) at position 34 in tRNAs.</text>
</comment>
<dbReference type="GO" id="GO:0008168">
    <property type="term" value="F:methyltransferase activity"/>
    <property type="evidence" value="ECO:0007669"/>
    <property type="project" value="UniProtKB-KW"/>
</dbReference>
<dbReference type="PANTHER" id="PTHR43464:SF19">
    <property type="entry name" value="UBIQUINONE BIOSYNTHESIS O-METHYLTRANSFERASE, MITOCHONDRIAL"/>
    <property type="match status" value="1"/>
</dbReference>
<evidence type="ECO:0000259" key="5">
    <source>
        <dbReference type="Pfam" id="PF08241"/>
    </source>
</evidence>
<keyword evidence="2 4" id="KW-0808">Transferase</keyword>
<evidence type="ECO:0000256" key="2">
    <source>
        <dbReference type="ARBA" id="ARBA00022679"/>
    </source>
</evidence>
<evidence type="ECO:0000313" key="6">
    <source>
        <dbReference type="EMBL" id="MDX6849385.1"/>
    </source>
</evidence>
<keyword evidence="3 4" id="KW-0949">S-adenosyl-L-methionine</keyword>
<dbReference type="CDD" id="cd02440">
    <property type="entry name" value="AdoMet_MTases"/>
    <property type="match status" value="1"/>
</dbReference>
<dbReference type="InterPro" id="IPR013216">
    <property type="entry name" value="Methyltransf_11"/>
</dbReference>
<dbReference type="GO" id="GO:0032259">
    <property type="term" value="P:methylation"/>
    <property type="evidence" value="ECO:0007669"/>
    <property type="project" value="UniProtKB-KW"/>
</dbReference>
<dbReference type="Gene3D" id="3.40.50.150">
    <property type="entry name" value="Vaccinia Virus protein VP39"/>
    <property type="match status" value="1"/>
</dbReference>
<keyword evidence="7" id="KW-1185">Reference proteome</keyword>
<keyword evidence="1 4" id="KW-0489">Methyltransferase</keyword>
<organism evidence="6 7">
    <name type="scientific">Gilvimarinus gilvus</name>
    <dbReference type="NCBI Taxonomy" id="3058038"/>
    <lineage>
        <taxon>Bacteria</taxon>
        <taxon>Pseudomonadati</taxon>
        <taxon>Pseudomonadota</taxon>
        <taxon>Gammaproteobacteria</taxon>
        <taxon>Cellvibrionales</taxon>
        <taxon>Cellvibrionaceae</taxon>
        <taxon>Gilvimarinus</taxon>
    </lineage>
</organism>
<keyword evidence="4" id="KW-0819">tRNA processing</keyword>
<dbReference type="HAMAP" id="MF_02057">
    <property type="entry name" value="tRNA_methyltr_CmoM"/>
    <property type="match status" value="1"/>
</dbReference>
<dbReference type="Proteomes" id="UP001273505">
    <property type="component" value="Unassembled WGS sequence"/>
</dbReference>
<feature type="binding site" evidence="4">
    <location>
        <position position="32"/>
    </location>
    <ligand>
        <name>S-adenosyl-L-methionine</name>
        <dbReference type="ChEBI" id="CHEBI:59789"/>
    </ligand>
</feature>
<proteinExistence type="inferred from homology"/>
<evidence type="ECO:0000313" key="7">
    <source>
        <dbReference type="Proteomes" id="UP001273505"/>
    </source>
</evidence>
<dbReference type="PANTHER" id="PTHR43464">
    <property type="entry name" value="METHYLTRANSFERASE"/>
    <property type="match status" value="1"/>
</dbReference>
<dbReference type="InterPro" id="IPR029063">
    <property type="entry name" value="SAM-dependent_MTases_sf"/>
</dbReference>
<dbReference type="Pfam" id="PF08241">
    <property type="entry name" value="Methyltransf_11"/>
    <property type="match status" value="1"/>
</dbReference>
<feature type="binding site" evidence="4">
    <location>
        <begin position="64"/>
        <end position="65"/>
    </location>
    <ligand>
        <name>S-adenosyl-L-methionine</name>
        <dbReference type="ChEBI" id="CHEBI:59789"/>
    </ligand>
</feature>
<dbReference type="EMBL" id="JAXAFO010000011">
    <property type="protein sequence ID" value="MDX6849385.1"/>
    <property type="molecule type" value="Genomic_DNA"/>
</dbReference>
<evidence type="ECO:0000256" key="3">
    <source>
        <dbReference type="ARBA" id="ARBA00022691"/>
    </source>
</evidence>
<dbReference type="RefSeq" id="WP_302721965.1">
    <property type="nucleotide sequence ID" value="NZ_JAULRU010000418.1"/>
</dbReference>
<feature type="binding site" evidence="4">
    <location>
        <position position="85"/>
    </location>
    <ligand>
        <name>S-adenosyl-L-methionine</name>
        <dbReference type="ChEBI" id="CHEBI:59789"/>
    </ligand>
</feature>
<comment type="caution">
    <text evidence="4">Lacks conserved residue(s) required for the propagation of feature annotation.</text>
</comment>
<evidence type="ECO:0000256" key="1">
    <source>
        <dbReference type="ARBA" id="ARBA00022603"/>
    </source>
</evidence>
<comment type="similarity">
    <text evidence="4">Belongs to the class I-like SAM-binding methyltransferase superfamily. CmoM family.</text>
</comment>
<reference evidence="6 7" key="1">
    <citation type="submission" date="2023-11" db="EMBL/GenBank/DDBJ databases">
        <title>Gilvimarinus fulvus sp. nov., isolated from the surface of Kelp.</title>
        <authorList>
            <person name="Sun Y.Y."/>
            <person name="Gong Y."/>
            <person name="Du Z.J."/>
        </authorList>
    </citation>
    <scope>NUCLEOTIDE SEQUENCE [LARGE SCALE GENOMIC DNA]</scope>
    <source>
        <strain evidence="6 7">SDUM040013</strain>
    </source>
</reference>
<accession>A0ABU4RWV9</accession>
<name>A0ABU4RWV9_9GAMM</name>